<reference evidence="1 2" key="1">
    <citation type="journal article" date="2012" name="PLoS ONE">
        <title>The purine-utilizing bacterium Clostridium acidurici 9a: a genome-guided metabolic reconsideration.</title>
        <authorList>
            <person name="Hartwich K."/>
            <person name="Poehlein A."/>
            <person name="Daniel R."/>
        </authorList>
    </citation>
    <scope>NUCLEOTIDE SEQUENCE [LARGE SCALE GENOMIC DNA]</scope>
    <source>
        <strain evidence="2">ATCC 7906 / DSM 604 / BCRC 14475 / CIP 104303 / KCTC 5404 / NCIMB 10678 / 9a</strain>
    </source>
</reference>
<dbReference type="OrthoDB" id="9152551at2"/>
<dbReference type="RefSeq" id="WP_014967786.1">
    <property type="nucleotide sequence ID" value="NC_018664.1"/>
</dbReference>
<dbReference type="EMBL" id="CP003326">
    <property type="protein sequence ID" value="AFS78650.1"/>
    <property type="molecule type" value="Genomic_DNA"/>
</dbReference>
<sequence>MNLEEFLETIYVGDRFIKSIIIDSQQKEVKIQFNLISRIRSSSGAWDFYNNENIENGLIVFTDIETFSFDPPEIIPNDELYDWRITKMDESGYEIDLYMGSYNNYGDHQEVKLKLKTKGIYLEDPLNQGTKIYN</sequence>
<dbReference type="Proteomes" id="UP000006094">
    <property type="component" value="Chromosome"/>
</dbReference>
<gene>
    <name evidence="1" type="ordered locus">Curi_c16430</name>
</gene>
<evidence type="ECO:0000313" key="1">
    <source>
        <dbReference type="EMBL" id="AFS78650.1"/>
    </source>
</evidence>
<dbReference type="HOGENOM" id="CLU_1903013_0_0_9"/>
<accession>K0B131</accession>
<protein>
    <submittedName>
        <fullName evidence="1">Uncharacterized protein</fullName>
    </submittedName>
</protein>
<evidence type="ECO:0000313" key="2">
    <source>
        <dbReference type="Proteomes" id="UP000006094"/>
    </source>
</evidence>
<proteinExistence type="predicted"/>
<dbReference type="eggNOG" id="ENOG50339BB">
    <property type="taxonomic scope" value="Bacteria"/>
</dbReference>
<keyword evidence="2" id="KW-1185">Reference proteome</keyword>
<dbReference type="Pfam" id="PF19772">
    <property type="entry name" value="DUF6258"/>
    <property type="match status" value="1"/>
</dbReference>
<dbReference type="InterPro" id="IPR046225">
    <property type="entry name" value="DUF6258"/>
</dbReference>
<dbReference type="AlphaFoldDB" id="K0B131"/>
<dbReference type="KEGG" id="cad:Curi_c16430"/>
<name>K0B131_GOTA9</name>
<organism evidence="1 2">
    <name type="scientific">Gottschalkia acidurici (strain ATCC 7906 / DSM 604 / BCRC 14475 / CIP 104303 / KCTC 5404 / NCIMB 10678 / 9a)</name>
    <name type="common">Clostridium acidurici</name>
    <dbReference type="NCBI Taxonomy" id="1128398"/>
    <lineage>
        <taxon>Bacteria</taxon>
        <taxon>Bacillati</taxon>
        <taxon>Bacillota</taxon>
        <taxon>Tissierellia</taxon>
        <taxon>Tissierellales</taxon>
        <taxon>Gottschalkiaceae</taxon>
        <taxon>Gottschalkia</taxon>
    </lineage>
</organism>